<evidence type="ECO:0000256" key="7">
    <source>
        <dbReference type="ARBA" id="ARBA00022562"/>
    </source>
</evidence>
<evidence type="ECO:0000313" key="37">
    <source>
        <dbReference type="Proteomes" id="UP000158963"/>
    </source>
</evidence>
<feature type="domain" description="T-ag D1-type" evidence="35">
    <location>
        <begin position="279"/>
        <end position="371"/>
    </location>
</feature>
<dbReference type="GO" id="GO:0006260">
    <property type="term" value="P:DNA replication"/>
    <property type="evidence" value="ECO:0007669"/>
    <property type="project" value="UniProtKB-KW"/>
</dbReference>
<keyword evidence="4" id="KW-1121">Modulation of host cell cycle by virus</keyword>
<evidence type="ECO:0000256" key="19">
    <source>
        <dbReference type="ARBA" id="ARBA00022990"/>
    </source>
</evidence>
<dbReference type="SUPFAM" id="SSF52540">
    <property type="entry name" value="P-loop containing nucleoside triphosphate hydrolases"/>
    <property type="match status" value="1"/>
</dbReference>
<accession>A2IBB1</accession>
<dbReference type="EC" id="5.6.2.4" evidence="27"/>
<dbReference type="Pfam" id="PF02217">
    <property type="entry name" value="T_Ag_DNA_bind"/>
    <property type="match status" value="1"/>
</dbReference>
<dbReference type="InterPro" id="IPR014015">
    <property type="entry name" value="Helicase_SF3_DNA-vir"/>
</dbReference>
<keyword evidence="11" id="KW-0479">Metal-binding</keyword>
<keyword evidence="20 30" id="KW-0238">DNA-binding</keyword>
<dbReference type="GO" id="GO:0039576">
    <property type="term" value="P:symbiont-mediated suppression of host JAK-STAT cascade via inhibition of JAK1 activity"/>
    <property type="evidence" value="ECO:0007669"/>
    <property type="project" value="UniProtKB-KW"/>
</dbReference>
<evidence type="ECO:0000256" key="5">
    <source>
        <dbReference type="ARBA" id="ARBA00022518"/>
    </source>
</evidence>
<comment type="catalytic activity">
    <reaction evidence="26">
        <text>Couples ATP hydrolysis with the unwinding of duplex DNA by translocating in the 3'-5' direction.</text>
        <dbReference type="EC" id="5.6.2.4"/>
    </reaction>
</comment>
<dbReference type="Gene3D" id="3.40.1310.20">
    <property type="match status" value="1"/>
</dbReference>
<dbReference type="PROSITE" id="PS51287">
    <property type="entry name" value="T_AG_OBD"/>
    <property type="match status" value="1"/>
</dbReference>
<dbReference type="GO" id="GO:0016787">
    <property type="term" value="F:hydrolase activity"/>
    <property type="evidence" value="ECO:0007669"/>
    <property type="project" value="UniProtKB-KW"/>
</dbReference>
<evidence type="ECO:0000256" key="8">
    <source>
        <dbReference type="ARBA" id="ARBA00022581"/>
    </source>
</evidence>
<evidence type="ECO:0000256" key="17">
    <source>
        <dbReference type="ARBA" id="ARBA00022833"/>
    </source>
</evidence>
<keyword evidence="14" id="KW-0378">Hydrolase</keyword>
<dbReference type="InterPro" id="IPR037102">
    <property type="entry name" value="Znf_lg_T-Ag_D1_dom_sf"/>
</dbReference>
<comment type="catalytic activity">
    <reaction evidence="29">
        <text>ATP + H2O = ADP + phosphate + H(+)</text>
        <dbReference type="Rhea" id="RHEA:13065"/>
        <dbReference type="ChEBI" id="CHEBI:15377"/>
        <dbReference type="ChEBI" id="CHEBI:15378"/>
        <dbReference type="ChEBI" id="CHEBI:30616"/>
        <dbReference type="ChEBI" id="CHEBI:43474"/>
        <dbReference type="ChEBI" id="CHEBI:456216"/>
        <dbReference type="EC" id="5.6.2.4"/>
    </reaction>
</comment>
<evidence type="ECO:0000256" key="29">
    <source>
        <dbReference type="ARBA" id="ARBA00048988"/>
    </source>
</evidence>
<dbReference type="GO" id="GO:0043138">
    <property type="term" value="F:3'-5' DNA helicase activity"/>
    <property type="evidence" value="ECO:0007669"/>
    <property type="project" value="UniProtKB-EC"/>
</dbReference>
<organism evidence="36 37">
    <name type="scientific">Murine polyomavirus (strain Kilham)</name>
    <name type="common">MPyV</name>
    <name type="synonym">Murine pneumotropic virus</name>
    <dbReference type="NCBI Taxonomy" id="10638"/>
    <lineage>
        <taxon>Viruses</taxon>
        <taxon>Monodnaviria</taxon>
        <taxon>Shotokuvirae</taxon>
        <taxon>Cossaviricota</taxon>
        <taxon>Papovaviricetes</taxon>
        <taxon>Sepolyvirales</taxon>
        <taxon>Polyomaviridae</taxon>
        <taxon>Betapolyomavirus</taxon>
        <taxon>Betapolyomavirus secumuris</taxon>
    </lineage>
</organism>
<organismHost>
    <name type="scientific">Mus musculus</name>
    <name type="common">Mouse</name>
    <dbReference type="NCBI Taxonomy" id="10090"/>
</organismHost>
<dbReference type="InterPro" id="IPR017910">
    <property type="entry name" value="Znf_lg_T-Ag_D1-typ"/>
</dbReference>
<keyword evidence="5" id="KW-0244">Early protein</keyword>
<evidence type="ECO:0000256" key="2">
    <source>
        <dbReference type="ARBA" id="ARBA00004147"/>
    </source>
</evidence>
<keyword evidence="6" id="KW-0597">Phosphoprotein</keyword>
<dbReference type="EMBL" id="EF186666">
    <property type="protein sequence ID" value="ABM67405.1"/>
    <property type="molecule type" value="Genomic_DNA"/>
</dbReference>
<evidence type="ECO:0000256" key="24">
    <source>
        <dbReference type="ARBA" id="ARBA00023309"/>
    </source>
</evidence>
<keyword evidence="22" id="KW-0922">Interferon antiviral system evasion</keyword>
<evidence type="ECO:0000256" key="15">
    <source>
        <dbReference type="ARBA" id="ARBA00022806"/>
    </source>
</evidence>
<dbReference type="GO" id="GO:0003688">
    <property type="term" value="F:DNA replication origin binding"/>
    <property type="evidence" value="ECO:0007669"/>
    <property type="project" value="InterPro"/>
</dbReference>
<dbReference type="GO" id="GO:0039645">
    <property type="term" value="P:symbiont-mediated perturbation of host cell cycle G1/S transition checkpoint"/>
    <property type="evidence" value="ECO:0007669"/>
    <property type="project" value="UniProtKB-KW"/>
</dbReference>
<keyword evidence="17" id="KW-0862">Zinc</keyword>
<evidence type="ECO:0000256" key="27">
    <source>
        <dbReference type="ARBA" id="ARBA00034808"/>
    </source>
</evidence>
<keyword evidence="23" id="KW-0899">Viral immunoevasion</keyword>
<keyword evidence="24" id="KW-1078">G1/S host cell cycle checkpoint dysregulation by virus</keyword>
<dbReference type="InterPro" id="IPR016392">
    <property type="entry name" value="Lg_T_Ag_polyomavir"/>
</dbReference>
<evidence type="ECO:0000256" key="12">
    <source>
        <dbReference type="ARBA" id="ARBA00022741"/>
    </source>
</evidence>
<dbReference type="Gene3D" id="1.20.1050.70">
    <property type="entry name" value="Large T antigen, SV40, domain 3"/>
    <property type="match status" value="1"/>
</dbReference>
<feature type="domain" description="SF3 helicase" evidence="33">
    <location>
        <begin position="416"/>
        <end position="578"/>
    </location>
</feature>
<dbReference type="InterPro" id="IPR027417">
    <property type="entry name" value="P-loop_NTPase"/>
</dbReference>
<dbReference type="GO" id="GO:0005524">
    <property type="term" value="F:ATP binding"/>
    <property type="evidence" value="ECO:0007669"/>
    <property type="project" value="UniProtKB-KW"/>
</dbReference>
<keyword evidence="10" id="KW-0235">DNA replication</keyword>
<evidence type="ECO:0000256" key="23">
    <source>
        <dbReference type="ARBA" id="ARBA00023280"/>
    </source>
</evidence>
<dbReference type="Gene3D" id="3.40.50.300">
    <property type="entry name" value="P-loop containing nucleotide triphosphate hydrolases"/>
    <property type="match status" value="1"/>
</dbReference>
<evidence type="ECO:0000256" key="3">
    <source>
        <dbReference type="ARBA" id="ARBA00018805"/>
    </source>
</evidence>
<evidence type="ECO:0000256" key="16">
    <source>
        <dbReference type="ARBA" id="ARBA00022830"/>
    </source>
</evidence>
<dbReference type="Proteomes" id="UP000158963">
    <property type="component" value="Genome"/>
</dbReference>
<feature type="domain" description="T-ag OBD" evidence="34">
    <location>
        <begin position="154"/>
        <end position="269"/>
    </location>
</feature>
<evidence type="ECO:0000256" key="22">
    <source>
        <dbReference type="ARBA" id="ARBA00023258"/>
    </source>
</evidence>
<keyword evidence="13 31" id="KW-0863">Zinc-finger</keyword>
<dbReference type="GO" id="GO:0008270">
    <property type="term" value="F:zinc ion binding"/>
    <property type="evidence" value="ECO:0007669"/>
    <property type="project" value="UniProtKB-KW"/>
</dbReference>
<evidence type="ECO:0000259" key="33">
    <source>
        <dbReference type="PROSITE" id="PS51206"/>
    </source>
</evidence>
<dbReference type="Gene3D" id="1.10.10.510">
    <property type="entry name" value="Zinc finger, large T-antigen D1 domain"/>
    <property type="match status" value="1"/>
</dbReference>
<comment type="subcellular location">
    <subcellularLocation>
        <location evidence="2">Host nucleus</location>
    </subcellularLocation>
</comment>
<evidence type="ECO:0000256" key="1">
    <source>
        <dbReference type="ARBA" id="ARBA00001946"/>
    </source>
</evidence>
<evidence type="ECO:0000256" key="13">
    <source>
        <dbReference type="ARBA" id="ARBA00022771"/>
    </source>
</evidence>
<keyword evidence="18" id="KW-0067">ATP-binding</keyword>
<evidence type="ECO:0000256" key="10">
    <source>
        <dbReference type="ARBA" id="ARBA00022705"/>
    </source>
</evidence>
<dbReference type="GO" id="GO:0039502">
    <property type="term" value="P:symbiont-mediated suppression of host type I interferon-mediated signaling pathway"/>
    <property type="evidence" value="ECO:0007669"/>
    <property type="project" value="UniProtKB-KW"/>
</dbReference>
<evidence type="ECO:0000256" key="26">
    <source>
        <dbReference type="ARBA" id="ARBA00034617"/>
    </source>
</evidence>
<dbReference type="Gene3D" id="1.10.287.110">
    <property type="entry name" value="DnaJ domain"/>
    <property type="match status" value="1"/>
</dbReference>
<evidence type="ECO:0000256" key="30">
    <source>
        <dbReference type="PROSITE-ProRule" id="PRU00620"/>
    </source>
</evidence>
<feature type="DNA-binding region" description="T-ag OBD" evidence="30">
    <location>
        <begin position="154"/>
        <end position="269"/>
    </location>
</feature>
<comment type="cofactor">
    <cofactor evidence="1">
        <name>Mg(2+)</name>
        <dbReference type="ChEBI" id="CHEBI:18420"/>
    </cofactor>
</comment>
<keyword evidence="21" id="KW-0413">Isomerase</keyword>
<evidence type="ECO:0000256" key="11">
    <source>
        <dbReference type="ARBA" id="ARBA00022723"/>
    </source>
</evidence>
<evidence type="ECO:0000256" key="6">
    <source>
        <dbReference type="ARBA" id="ARBA00022553"/>
    </source>
</evidence>
<reference evidence="36 37" key="1">
    <citation type="journal article" date="2016" name="Genome Announc.">
        <title>Complete Genome Sequence of Murine Pneumotropic Virus (Polyomaviridae) Clone pKV(37-1).</title>
        <authorList>
            <person name="Libbey J.E."/>
            <person name="Fujinami R.S."/>
        </authorList>
    </citation>
    <scope>NUCLEOTIDE SEQUENCE [LARGE SCALE GENOMIC DNA]</scope>
    <source>
        <strain evidence="36">Kilham</strain>
    </source>
</reference>
<evidence type="ECO:0000259" key="35">
    <source>
        <dbReference type="PROSITE" id="PS51341"/>
    </source>
</evidence>
<evidence type="ECO:0000256" key="14">
    <source>
        <dbReference type="ARBA" id="ARBA00022801"/>
    </source>
</evidence>
<evidence type="ECO:0000256" key="9">
    <source>
        <dbReference type="ARBA" id="ARBA00022632"/>
    </source>
</evidence>
<feature type="region of interest" description="Disordered" evidence="32">
    <location>
        <begin position="111"/>
        <end position="149"/>
    </location>
</feature>
<evidence type="ECO:0000256" key="25">
    <source>
        <dbReference type="ARBA" id="ARBA00023318"/>
    </source>
</evidence>
<keyword evidence="25" id="KW-1096">Inhibition of host JAK1 by virus</keyword>
<sequence>MDHQLTREESQRLMHLLKLPMEQYGNFPLMRKAFLRACKIVHPDKGGSDELSQELISLYRRLEESLPCLSTQDFIETDILQIPSYGTPEWDEWWKEFNKDFDLFCNEAFDRSDDEQEPQPDDSAPSSSRPPTPPGSQATPPKKKAKMDSPNDMPADLMEYLSCAILSNKTITCFLIYTTLEKSELLYNKLSEKYKPRFISRHKYEGNSLIFIITGTKHRVSAVFNYCATYCSVSFIVVKGVIKEYPLYCHLCVEPYSVLQESIEGGLNSEFFDAPEDAAKNVNWVAISEYALKINCDDIYLLMGLYKEFQSPVPNCSKCENRMLTNHFKFHKEHHENALLFAACRNQKTICQQAVDGVIAQRRVDMAQMTRNEQLAARFDKLFERLEVILSAQSSYTISMFMAGIVWFENLFPGQSFKDLLLELLECMVSNIPKRRYWLFTGPVNTGKTTLAAAVLDLCGGKALNINMPFDKLNFELGVAIDQFMVVFEDVKGQKSENKDLPPGQGINNLDNLRDHLDGAVKVNLEKKHLNKKTQIFPPGIVTCNEYFIPFTLRVRFCKKLVFKFSKYQYLSLKKTECLGRYRILQNGCTLLLLLIYHCDLDDFAESIQGKVRAWKERVNSEISVSTYLEMRQCCLEGKDILSARNTQMPTQHNE</sequence>
<name>A2IBB1_POVMK</name>
<evidence type="ECO:0000256" key="20">
    <source>
        <dbReference type="ARBA" id="ARBA00023125"/>
    </source>
</evidence>
<dbReference type="SUPFAM" id="SSF46565">
    <property type="entry name" value="Chaperone J-domain"/>
    <property type="match status" value="1"/>
</dbReference>
<keyword evidence="16" id="KW-1114">Inhibition of host interferon signaling pathway by virus</keyword>
<evidence type="ECO:0000256" key="21">
    <source>
        <dbReference type="ARBA" id="ARBA00023235"/>
    </source>
</evidence>
<dbReference type="SUPFAM" id="SSF55464">
    <property type="entry name" value="Origin of replication-binding domain, RBD-like"/>
    <property type="match status" value="1"/>
</dbReference>
<dbReference type="PIRSF" id="PIRSF003368">
    <property type="entry name" value="Large_T_antigen_polyomaV"/>
    <property type="match status" value="1"/>
</dbReference>
<evidence type="ECO:0000256" key="4">
    <source>
        <dbReference type="ARBA" id="ARBA00022504"/>
    </source>
</evidence>
<dbReference type="PROSITE" id="PS51206">
    <property type="entry name" value="SF3_HELICASE_1"/>
    <property type="match status" value="1"/>
</dbReference>
<evidence type="ECO:0000259" key="34">
    <source>
        <dbReference type="PROSITE" id="PS51287"/>
    </source>
</evidence>
<dbReference type="InterPro" id="IPR036869">
    <property type="entry name" value="J_dom_sf"/>
</dbReference>
<dbReference type="Pfam" id="PF06431">
    <property type="entry name" value="Polyoma_lg_T_C"/>
    <property type="match status" value="1"/>
</dbReference>
<evidence type="ECO:0000313" key="36">
    <source>
        <dbReference type="EMBL" id="ABM67405.1"/>
    </source>
</evidence>
<dbReference type="InterPro" id="IPR003133">
    <property type="entry name" value="T_Ag_DNA-bd"/>
</dbReference>
<dbReference type="InterPro" id="IPR010932">
    <property type="entry name" value="Lg_T_Ag_Polyomavir_C"/>
</dbReference>
<evidence type="ECO:0000256" key="28">
    <source>
        <dbReference type="ARBA" id="ARBA00045019"/>
    </source>
</evidence>
<protein>
    <recommendedName>
        <fullName evidence="3">Large T antigen</fullName>
        <ecNumber evidence="27">5.6.2.4</ecNumber>
    </recommendedName>
    <alternativeName>
        <fullName evidence="28">DNA 3'-5' helicase large T antigen</fullName>
    </alternativeName>
</protein>
<keyword evidence="8" id="KW-0945">Host-virus interaction</keyword>
<gene>
    <name evidence="36" type="primary">TAg</name>
</gene>
<dbReference type="PROSITE" id="PS51341">
    <property type="entry name" value="ZF_LTAG_D1"/>
    <property type="match status" value="1"/>
</dbReference>
<evidence type="ECO:0000256" key="18">
    <source>
        <dbReference type="ARBA" id="ARBA00022840"/>
    </source>
</evidence>
<dbReference type="GO" id="GO:0042025">
    <property type="term" value="C:host cell nucleus"/>
    <property type="evidence" value="ECO:0007669"/>
    <property type="project" value="UniProtKB-SubCell"/>
</dbReference>
<proteinExistence type="predicted"/>
<dbReference type="GO" id="GO:0052170">
    <property type="term" value="P:symbiont-mediated suppression of host innate immune response"/>
    <property type="evidence" value="ECO:0007669"/>
    <property type="project" value="UniProtKB-KW"/>
</dbReference>
<keyword evidence="7" id="KW-1048">Host nucleus</keyword>
<evidence type="ECO:0000256" key="31">
    <source>
        <dbReference type="PROSITE-ProRule" id="PRU00671"/>
    </source>
</evidence>
<keyword evidence="15" id="KW-0347">Helicase</keyword>
<dbReference type="SMART" id="SM00271">
    <property type="entry name" value="DnaJ"/>
    <property type="match status" value="1"/>
</dbReference>
<dbReference type="InterPro" id="IPR001623">
    <property type="entry name" value="DnaJ_domain"/>
</dbReference>
<keyword evidence="12" id="KW-0547">Nucleotide-binding</keyword>
<evidence type="ECO:0000256" key="32">
    <source>
        <dbReference type="SAM" id="MobiDB-lite"/>
    </source>
</evidence>
<keyword evidence="19" id="KW-0007">Acetylation</keyword>
<keyword evidence="9" id="KW-1090">Inhibition of host innate immune response by virus</keyword>